<dbReference type="Gene3D" id="3.90.180.10">
    <property type="entry name" value="Medium-chain alcohol dehydrogenases, catalytic domain"/>
    <property type="match status" value="1"/>
</dbReference>
<dbReference type="SUPFAM" id="SSF50129">
    <property type="entry name" value="GroES-like"/>
    <property type="match status" value="1"/>
</dbReference>
<dbReference type="InterPro" id="IPR011032">
    <property type="entry name" value="GroES-like_sf"/>
</dbReference>
<evidence type="ECO:0000256" key="2">
    <source>
        <dbReference type="ARBA" id="ARBA00011245"/>
    </source>
</evidence>
<dbReference type="InterPro" id="IPR047122">
    <property type="entry name" value="Trans-enoyl_RdTase-like"/>
</dbReference>
<evidence type="ECO:0000256" key="1">
    <source>
        <dbReference type="ARBA" id="ARBA00008072"/>
    </source>
</evidence>
<dbReference type="Pfam" id="PF08240">
    <property type="entry name" value="ADH_N"/>
    <property type="match status" value="1"/>
</dbReference>
<name>A0AAV9PVT9_9PEZI</name>
<organism evidence="5 6">
    <name type="scientific">Vermiconidia calcicola</name>
    <dbReference type="NCBI Taxonomy" id="1690605"/>
    <lineage>
        <taxon>Eukaryota</taxon>
        <taxon>Fungi</taxon>
        <taxon>Dikarya</taxon>
        <taxon>Ascomycota</taxon>
        <taxon>Pezizomycotina</taxon>
        <taxon>Dothideomycetes</taxon>
        <taxon>Dothideomycetidae</taxon>
        <taxon>Mycosphaerellales</taxon>
        <taxon>Extremaceae</taxon>
        <taxon>Vermiconidia</taxon>
    </lineage>
</organism>
<keyword evidence="6" id="KW-1185">Reference proteome</keyword>
<sequence>MAPMALETLVVPERYLPHISKEATSKVIGFPEDFQPRTLVNPPLAAIATQTVERGCGHHQALVVTSTYRYEIRQIPTPTIEEPDEVMIETRAVGLNPIDWKSVDYKFCLPELPWVTGREMAGVVRKIGSQVKGLRPGDRVWTSTYYKKCKAGCFQQVVTVPQHTILKIPAGISFESAASLGVPGLTAAMTLWHWLEVPFTAERGRRKSGDFILIWGGSTITGQFAIQLALESGLIVVAVTSSKTASLVRSRGADHVVTRDDKTDEMIVEEVRNTVGDRLTMAVDIVGPKTAAMAVKALSTSLPSAIAPLSFLPQDFVPPANVTVRNVEMKRFILDPTSKVYAERLNCLLKEGRVDIPALEVLPGGLAAIPDGLSRVKRGDMQGKKLIVKV</sequence>
<reference evidence="5 6" key="1">
    <citation type="submission" date="2023-06" db="EMBL/GenBank/DDBJ databases">
        <title>Black Yeasts Isolated from many extreme environments.</title>
        <authorList>
            <person name="Coleine C."/>
            <person name="Stajich J.E."/>
            <person name="Selbmann L."/>
        </authorList>
    </citation>
    <scope>NUCLEOTIDE SEQUENCE [LARGE SCALE GENOMIC DNA]</scope>
    <source>
        <strain evidence="5 6">CCFEE 5887</strain>
    </source>
</reference>
<protein>
    <recommendedName>
        <fullName evidence="4">Enoyl reductase (ER) domain-containing protein</fullName>
    </recommendedName>
</protein>
<evidence type="ECO:0000256" key="3">
    <source>
        <dbReference type="ARBA" id="ARBA00023002"/>
    </source>
</evidence>
<keyword evidence="3" id="KW-0560">Oxidoreductase</keyword>
<evidence type="ECO:0000313" key="5">
    <source>
        <dbReference type="EMBL" id="KAK5530123.1"/>
    </source>
</evidence>
<dbReference type="Gene3D" id="3.40.50.720">
    <property type="entry name" value="NAD(P)-binding Rossmann-like Domain"/>
    <property type="match status" value="1"/>
</dbReference>
<dbReference type="GO" id="GO:0016651">
    <property type="term" value="F:oxidoreductase activity, acting on NAD(P)H"/>
    <property type="evidence" value="ECO:0007669"/>
    <property type="project" value="InterPro"/>
</dbReference>
<comment type="similarity">
    <text evidence="1">Belongs to the zinc-containing alcohol dehydrogenase family.</text>
</comment>
<dbReference type="Proteomes" id="UP001345827">
    <property type="component" value="Unassembled WGS sequence"/>
</dbReference>
<evidence type="ECO:0000259" key="4">
    <source>
        <dbReference type="SMART" id="SM00829"/>
    </source>
</evidence>
<evidence type="ECO:0000313" key="6">
    <source>
        <dbReference type="Proteomes" id="UP001345827"/>
    </source>
</evidence>
<dbReference type="InterPro" id="IPR020843">
    <property type="entry name" value="ER"/>
</dbReference>
<dbReference type="AlphaFoldDB" id="A0AAV9PVT9"/>
<dbReference type="InterPro" id="IPR013149">
    <property type="entry name" value="ADH-like_C"/>
</dbReference>
<dbReference type="SMART" id="SM00829">
    <property type="entry name" value="PKS_ER"/>
    <property type="match status" value="1"/>
</dbReference>
<dbReference type="SUPFAM" id="SSF51735">
    <property type="entry name" value="NAD(P)-binding Rossmann-fold domains"/>
    <property type="match status" value="1"/>
</dbReference>
<dbReference type="EMBL" id="JAXLQG010000020">
    <property type="protein sequence ID" value="KAK5530123.1"/>
    <property type="molecule type" value="Genomic_DNA"/>
</dbReference>
<gene>
    <name evidence="5" type="ORF">LTR25_009369</name>
</gene>
<dbReference type="InterPro" id="IPR036291">
    <property type="entry name" value="NAD(P)-bd_dom_sf"/>
</dbReference>
<dbReference type="Pfam" id="PF00107">
    <property type="entry name" value="ADH_zinc_N"/>
    <property type="match status" value="1"/>
</dbReference>
<proteinExistence type="inferred from homology"/>
<dbReference type="PANTHER" id="PTHR45348:SF2">
    <property type="entry name" value="ZINC-TYPE ALCOHOL DEHYDROGENASE-LIKE PROTEIN C2E1P3.01"/>
    <property type="match status" value="1"/>
</dbReference>
<dbReference type="CDD" id="cd08249">
    <property type="entry name" value="enoyl_reductase_like"/>
    <property type="match status" value="1"/>
</dbReference>
<dbReference type="PANTHER" id="PTHR45348">
    <property type="entry name" value="HYPOTHETICAL OXIDOREDUCTASE (EUROFUNG)"/>
    <property type="match status" value="1"/>
</dbReference>
<comment type="caution">
    <text evidence="5">The sequence shown here is derived from an EMBL/GenBank/DDBJ whole genome shotgun (WGS) entry which is preliminary data.</text>
</comment>
<feature type="domain" description="Enoyl reductase (ER)" evidence="4">
    <location>
        <begin position="57"/>
        <end position="387"/>
    </location>
</feature>
<accession>A0AAV9PVT9</accession>
<comment type="subunit">
    <text evidence="2">Monomer.</text>
</comment>
<dbReference type="InterPro" id="IPR013154">
    <property type="entry name" value="ADH-like_N"/>
</dbReference>